<evidence type="ECO:0000313" key="2">
    <source>
        <dbReference type="EMBL" id="CAB3746292.1"/>
    </source>
</evidence>
<dbReference type="RefSeq" id="WP_175108821.1">
    <property type="nucleotide sequence ID" value="NZ_CADIKF010000001.1"/>
</dbReference>
<keyword evidence="1" id="KW-0732">Signal</keyword>
<dbReference type="InterPro" id="IPR010694">
    <property type="entry name" value="Uncharacterised_VirK"/>
</dbReference>
<protein>
    <recommendedName>
        <fullName evidence="4">VirK protein</fullName>
    </recommendedName>
</protein>
<gene>
    <name evidence="2" type="ORF">LMG29739_00148</name>
</gene>
<accession>A0A6J5CZC3</accession>
<proteinExistence type="predicted"/>
<reference evidence="2 3" key="1">
    <citation type="submission" date="2020-04" db="EMBL/GenBank/DDBJ databases">
        <authorList>
            <person name="De Canck E."/>
        </authorList>
    </citation>
    <scope>NUCLEOTIDE SEQUENCE [LARGE SCALE GENOMIC DNA]</scope>
    <source>
        <strain evidence="2 3">LMG 29739</strain>
    </source>
</reference>
<evidence type="ECO:0000313" key="3">
    <source>
        <dbReference type="Proteomes" id="UP000494329"/>
    </source>
</evidence>
<name>A0A6J5CZC3_9BURK</name>
<dbReference type="AlphaFoldDB" id="A0A6J5CZC3"/>
<organism evidence="2 3">
    <name type="scientific">Paraburkholderia solisilvae</name>
    <dbReference type="NCBI Taxonomy" id="624376"/>
    <lineage>
        <taxon>Bacteria</taxon>
        <taxon>Pseudomonadati</taxon>
        <taxon>Pseudomonadota</taxon>
        <taxon>Betaproteobacteria</taxon>
        <taxon>Burkholderiales</taxon>
        <taxon>Burkholderiaceae</taxon>
        <taxon>Paraburkholderia</taxon>
    </lineage>
</organism>
<feature type="signal peptide" evidence="1">
    <location>
        <begin position="1"/>
        <end position="44"/>
    </location>
</feature>
<keyword evidence="3" id="KW-1185">Reference proteome</keyword>
<feature type="chain" id="PRO_5026992456" description="VirK protein" evidence="1">
    <location>
        <begin position="45"/>
        <end position="175"/>
    </location>
</feature>
<sequence length="175" mass="18566">MMIRRPAAQRNPSNRQSTPLPACARAAGIALVAALAIFGETAHAASVDGALADYTALENALSDGRTVSVRIDMNHCTAADSGKPGPAFRGGLRIDSWLIPDGRYIAFIDVHRTLDPKNRPVTEYVRYHVMPDNTATIDTAFAPDGADTATPRGAYRCAINQGIRFVATAAASASR</sequence>
<dbReference type="Pfam" id="PF06903">
    <property type="entry name" value="VirK"/>
    <property type="match status" value="1"/>
</dbReference>
<evidence type="ECO:0008006" key="4">
    <source>
        <dbReference type="Google" id="ProtNLM"/>
    </source>
</evidence>
<evidence type="ECO:0000256" key="1">
    <source>
        <dbReference type="SAM" id="SignalP"/>
    </source>
</evidence>
<dbReference type="EMBL" id="CADIKF010000001">
    <property type="protein sequence ID" value="CAB3746292.1"/>
    <property type="molecule type" value="Genomic_DNA"/>
</dbReference>
<dbReference type="Proteomes" id="UP000494329">
    <property type="component" value="Unassembled WGS sequence"/>
</dbReference>